<dbReference type="Gene3D" id="2.10.109.10">
    <property type="entry name" value="Umud Fragment, subunit A"/>
    <property type="match status" value="1"/>
</dbReference>
<evidence type="ECO:0008006" key="12">
    <source>
        <dbReference type="Google" id="ProtNLM"/>
    </source>
</evidence>
<name>A0ABP7VU29_9BACI</name>
<evidence type="ECO:0000259" key="9">
    <source>
        <dbReference type="Pfam" id="PF13588"/>
    </source>
</evidence>
<proteinExistence type="inferred from homology"/>
<keyword evidence="2" id="KW-0227">DNA damage</keyword>
<organism evidence="10 11">
    <name type="scientific">Amphibacillus indicireducens</name>
    <dbReference type="NCBI Taxonomy" id="1076330"/>
    <lineage>
        <taxon>Bacteria</taxon>
        <taxon>Bacillati</taxon>
        <taxon>Bacillota</taxon>
        <taxon>Bacilli</taxon>
        <taxon>Bacillales</taxon>
        <taxon>Bacillaceae</taxon>
        <taxon>Amphibacillus</taxon>
    </lineage>
</organism>
<evidence type="ECO:0000313" key="10">
    <source>
        <dbReference type="EMBL" id="GAA4074522.1"/>
    </source>
</evidence>
<gene>
    <name evidence="10" type="ORF">GCM10022410_19520</name>
</gene>
<evidence type="ECO:0000256" key="4">
    <source>
        <dbReference type="ARBA" id="ARBA00022813"/>
    </source>
</evidence>
<keyword evidence="5" id="KW-0234">DNA repair</keyword>
<dbReference type="Proteomes" id="UP001501734">
    <property type="component" value="Unassembled WGS sequence"/>
</dbReference>
<keyword evidence="3 7" id="KW-0378">Hydrolase</keyword>
<sequence length="314" mass="35875">MMRDSKVRPFQPISIQDYILTDQLVDLNAKEEVVRQWLLVQLTKTFGYPRKMITLEYPVQHFSKTGYVDIAVSIEVNGKRMPYIFAEVKAFGSGIDLAFEQLKSYMRADQEVRYGIVTDGIELKIIDRSEEIVNDVPPCQPQFLPDTKQTRKYRDLRHNKTYHYLQDKEDHQHIEVIDPETNMTLDANVDVKIPLIGDVAAGIATTAIQNYEEMIPLIDRWVIQQEDTFALRVTGDSMINAGIDIGDIVIVHRQETVVNGDIAIVLIGEEATMKEVMFMGNDILLISKNTKYEPIQMSPEDIMINGKVIGVLKK</sequence>
<comment type="caution">
    <text evidence="10">The sequence shown here is derived from an EMBL/GenBank/DDBJ whole genome shotgun (WGS) entry which is preliminary data.</text>
</comment>
<dbReference type="InterPro" id="IPR039418">
    <property type="entry name" value="LexA-like"/>
</dbReference>
<feature type="domain" description="Type I restriction enzyme R protein N-terminal" evidence="9">
    <location>
        <begin position="30"/>
        <end position="130"/>
    </location>
</feature>
<dbReference type="Pfam" id="PF00717">
    <property type="entry name" value="Peptidase_S24"/>
    <property type="match status" value="1"/>
</dbReference>
<dbReference type="InterPro" id="IPR015927">
    <property type="entry name" value="Peptidase_S24_S26A/B/C"/>
</dbReference>
<feature type="domain" description="Peptidase S24/S26A/S26B/S26C" evidence="8">
    <location>
        <begin position="194"/>
        <end position="309"/>
    </location>
</feature>
<dbReference type="EMBL" id="BAABDL010000108">
    <property type="protein sequence ID" value="GAA4074522.1"/>
    <property type="molecule type" value="Genomic_DNA"/>
</dbReference>
<dbReference type="InterPro" id="IPR029464">
    <property type="entry name" value="HSDR_N"/>
</dbReference>
<evidence type="ECO:0000313" key="11">
    <source>
        <dbReference type="Proteomes" id="UP001501734"/>
    </source>
</evidence>
<dbReference type="PANTHER" id="PTHR33516:SF2">
    <property type="entry name" value="LEXA REPRESSOR-RELATED"/>
    <property type="match status" value="1"/>
</dbReference>
<accession>A0ABP7VU29</accession>
<dbReference type="InterPro" id="IPR050077">
    <property type="entry name" value="LexA_repressor"/>
</dbReference>
<evidence type="ECO:0000256" key="3">
    <source>
        <dbReference type="ARBA" id="ARBA00022801"/>
    </source>
</evidence>
<evidence type="ECO:0000256" key="5">
    <source>
        <dbReference type="ARBA" id="ARBA00023204"/>
    </source>
</evidence>
<dbReference type="InterPro" id="IPR036286">
    <property type="entry name" value="LexA/Signal_pep-like_sf"/>
</dbReference>
<evidence type="ECO:0000256" key="1">
    <source>
        <dbReference type="ARBA" id="ARBA00007484"/>
    </source>
</evidence>
<keyword evidence="4 7" id="KW-0068">Autocatalytic cleavage</keyword>
<evidence type="ECO:0000256" key="7">
    <source>
        <dbReference type="RuleBase" id="RU003991"/>
    </source>
</evidence>
<dbReference type="InterPro" id="IPR006197">
    <property type="entry name" value="Peptidase_S24_LexA"/>
</dbReference>
<evidence type="ECO:0000256" key="2">
    <source>
        <dbReference type="ARBA" id="ARBA00022763"/>
    </source>
</evidence>
<evidence type="ECO:0000256" key="6">
    <source>
        <dbReference type="ARBA" id="ARBA00023236"/>
    </source>
</evidence>
<protein>
    <recommendedName>
        <fullName evidence="12">Peptidase S24/S26A/S26B/S26C domain-containing protein</fullName>
    </recommendedName>
</protein>
<dbReference type="PANTHER" id="PTHR33516">
    <property type="entry name" value="LEXA REPRESSOR"/>
    <property type="match status" value="1"/>
</dbReference>
<evidence type="ECO:0000259" key="8">
    <source>
        <dbReference type="Pfam" id="PF00717"/>
    </source>
</evidence>
<reference evidence="11" key="1">
    <citation type="journal article" date="2019" name="Int. J. Syst. Evol. Microbiol.">
        <title>The Global Catalogue of Microorganisms (GCM) 10K type strain sequencing project: providing services to taxonomists for standard genome sequencing and annotation.</title>
        <authorList>
            <consortium name="The Broad Institute Genomics Platform"/>
            <consortium name="The Broad Institute Genome Sequencing Center for Infectious Disease"/>
            <person name="Wu L."/>
            <person name="Ma J."/>
        </authorList>
    </citation>
    <scope>NUCLEOTIDE SEQUENCE [LARGE SCALE GENOMIC DNA]</scope>
    <source>
        <strain evidence="11">JCM 17250</strain>
    </source>
</reference>
<dbReference type="CDD" id="cd06529">
    <property type="entry name" value="S24_LexA-like"/>
    <property type="match status" value="1"/>
</dbReference>
<dbReference type="Pfam" id="PF13588">
    <property type="entry name" value="HSDR_N_2"/>
    <property type="match status" value="1"/>
</dbReference>
<dbReference type="PRINTS" id="PR00726">
    <property type="entry name" value="LEXASERPTASE"/>
</dbReference>
<comment type="similarity">
    <text evidence="1 7">Belongs to the peptidase S24 family.</text>
</comment>
<dbReference type="SUPFAM" id="SSF51306">
    <property type="entry name" value="LexA/Signal peptidase"/>
    <property type="match status" value="1"/>
</dbReference>
<keyword evidence="11" id="KW-1185">Reference proteome</keyword>
<keyword evidence="6" id="KW-0742">SOS response</keyword>